<evidence type="ECO:0008006" key="2">
    <source>
        <dbReference type="Google" id="ProtNLM"/>
    </source>
</evidence>
<evidence type="ECO:0000313" key="1">
    <source>
        <dbReference type="EMBL" id="HGM58204.1"/>
    </source>
</evidence>
<reference evidence="1" key="1">
    <citation type="journal article" date="2020" name="mSystems">
        <title>Genome- and Community-Level Interaction Insights into Carbon Utilization and Element Cycling Functions of Hydrothermarchaeota in Hydrothermal Sediment.</title>
        <authorList>
            <person name="Zhou Z."/>
            <person name="Liu Y."/>
            <person name="Xu W."/>
            <person name="Pan J."/>
            <person name="Luo Z.H."/>
            <person name="Li M."/>
        </authorList>
    </citation>
    <scope>NUCLEOTIDE SEQUENCE [LARGE SCALE GENOMIC DNA]</scope>
    <source>
        <strain evidence="1">SpSt-642</strain>
    </source>
</reference>
<proteinExistence type="predicted"/>
<sequence>MNIDIVLKTAREQNFLRIVPATDLDSLITASILSKNLEEHGILCPVNTDPKIILDNVDEPLLVINLPAKDRRNLFELKYNGEFSLASYITHYLDRVFGVSKWDKIFSIIAGIYRGLDRGREGFKNIEKEILDELTKTGYIGVDLGLKLWGWKNSSLFKAMYRTLIPFIPGYSGDPQRTTGFLKNVLGIDEIESIKGEQVLSFDETKIDKTRIFIEKLTQSFELVDQEYRSKLVLKLIGYVYTVHDERRVYDIHECLGALEVFSNIDFRNIVYTILLSHDTTILHQALITYSRFIDEVSVEISISIKDSLKKKNSVVEINDLVKRPDIYIDIFESLDLLPDSRPLIIKNNEILYTSLREYIRVNKDFEKAYSKCSEYQICMVSENENLLEAHSI</sequence>
<organism evidence="1">
    <name type="scientific">Staphylothermus marinus</name>
    <dbReference type="NCBI Taxonomy" id="2280"/>
    <lineage>
        <taxon>Archaea</taxon>
        <taxon>Thermoproteota</taxon>
        <taxon>Thermoprotei</taxon>
        <taxon>Desulfurococcales</taxon>
        <taxon>Desulfurococcaceae</taxon>
        <taxon>Staphylothermus</taxon>
    </lineage>
</organism>
<comment type="caution">
    <text evidence="1">The sequence shown here is derived from an EMBL/GenBank/DDBJ whole genome shotgun (WGS) entry which is preliminary data.</text>
</comment>
<dbReference type="EMBL" id="DTBJ01000013">
    <property type="protein sequence ID" value="HGM58204.1"/>
    <property type="molecule type" value="Genomic_DNA"/>
</dbReference>
<dbReference type="AlphaFoldDB" id="A0A7C4HCZ5"/>
<name>A0A7C4HCZ5_STAMA</name>
<accession>A0A7C4HCZ5</accession>
<protein>
    <recommendedName>
        <fullName evidence="2">Phosphoesterase</fullName>
    </recommendedName>
</protein>
<gene>
    <name evidence="1" type="ORF">ENU14_01245</name>
</gene>